<accession>A0A251V6J6</accession>
<sequence length="81" mass="9689">MLVHYGSRPKSLRDRRQVSPFEAFSHSEYLPSHLTVVRYMIWDLQSGMLVWSWVESLVKSWNMDFSSNIMVLNNNLCFYRT</sequence>
<organism evidence="2 3">
    <name type="scientific">Helianthus annuus</name>
    <name type="common">Common sunflower</name>
    <dbReference type="NCBI Taxonomy" id="4232"/>
    <lineage>
        <taxon>Eukaryota</taxon>
        <taxon>Viridiplantae</taxon>
        <taxon>Streptophyta</taxon>
        <taxon>Embryophyta</taxon>
        <taxon>Tracheophyta</taxon>
        <taxon>Spermatophyta</taxon>
        <taxon>Magnoliopsida</taxon>
        <taxon>eudicotyledons</taxon>
        <taxon>Gunneridae</taxon>
        <taxon>Pentapetalae</taxon>
        <taxon>asterids</taxon>
        <taxon>campanulids</taxon>
        <taxon>Asterales</taxon>
        <taxon>Asteraceae</taxon>
        <taxon>Asteroideae</taxon>
        <taxon>Heliantheae alliance</taxon>
        <taxon>Heliantheae</taxon>
        <taxon>Helianthus</taxon>
    </lineage>
</organism>
<dbReference type="InParanoid" id="A0A251V6J6"/>
<gene>
    <name evidence="2" type="ORF">HannXRQ_Chr03g0071231</name>
    <name evidence="1" type="ORF">HanXRQr2_Chr03g0095561</name>
</gene>
<reference evidence="2" key="2">
    <citation type="submission" date="2017-02" db="EMBL/GenBank/DDBJ databases">
        <title>Sunflower complete genome.</title>
        <authorList>
            <person name="Langlade N."/>
            <person name="Munos S."/>
        </authorList>
    </citation>
    <scope>NUCLEOTIDE SEQUENCE [LARGE SCALE GENOMIC DNA]</scope>
    <source>
        <tissue evidence="2">Leaves</tissue>
    </source>
</reference>
<dbReference type="Proteomes" id="UP000215914">
    <property type="component" value="Chromosome 3"/>
</dbReference>
<reference evidence="1 3" key="1">
    <citation type="journal article" date="2017" name="Nature">
        <title>The sunflower genome provides insights into oil metabolism, flowering and Asterid evolution.</title>
        <authorList>
            <person name="Badouin H."/>
            <person name="Gouzy J."/>
            <person name="Grassa C.J."/>
            <person name="Murat F."/>
            <person name="Staton S.E."/>
            <person name="Cottret L."/>
            <person name="Lelandais-Briere C."/>
            <person name="Owens G.L."/>
            <person name="Carrere S."/>
            <person name="Mayjonade B."/>
            <person name="Legrand L."/>
            <person name="Gill N."/>
            <person name="Kane N.C."/>
            <person name="Bowers J.E."/>
            <person name="Hubner S."/>
            <person name="Bellec A."/>
            <person name="Berard A."/>
            <person name="Berges H."/>
            <person name="Blanchet N."/>
            <person name="Boniface M.C."/>
            <person name="Brunel D."/>
            <person name="Catrice O."/>
            <person name="Chaidir N."/>
            <person name="Claudel C."/>
            <person name="Donnadieu C."/>
            <person name="Faraut T."/>
            <person name="Fievet G."/>
            <person name="Helmstetter N."/>
            <person name="King M."/>
            <person name="Knapp S.J."/>
            <person name="Lai Z."/>
            <person name="Le Paslier M.C."/>
            <person name="Lippi Y."/>
            <person name="Lorenzon L."/>
            <person name="Mandel J.R."/>
            <person name="Marage G."/>
            <person name="Marchand G."/>
            <person name="Marquand E."/>
            <person name="Bret-Mestries E."/>
            <person name="Morien E."/>
            <person name="Nambeesan S."/>
            <person name="Nguyen T."/>
            <person name="Pegot-Espagnet P."/>
            <person name="Pouilly N."/>
            <person name="Raftis F."/>
            <person name="Sallet E."/>
            <person name="Schiex T."/>
            <person name="Thomas J."/>
            <person name="Vandecasteele C."/>
            <person name="Vares D."/>
            <person name="Vear F."/>
            <person name="Vautrin S."/>
            <person name="Crespi M."/>
            <person name="Mangin B."/>
            <person name="Burke J.M."/>
            <person name="Salse J."/>
            <person name="Munos S."/>
            <person name="Vincourt P."/>
            <person name="Rieseberg L.H."/>
            <person name="Langlade N.B."/>
        </authorList>
    </citation>
    <scope>NUCLEOTIDE SEQUENCE [LARGE SCALE GENOMIC DNA]</scope>
    <source>
        <strain evidence="3">cv. SF193</strain>
        <tissue evidence="1">Leaves</tissue>
    </source>
</reference>
<protein>
    <submittedName>
        <fullName evidence="2">Uncharacterized protein</fullName>
    </submittedName>
</protein>
<evidence type="ECO:0000313" key="2">
    <source>
        <dbReference type="EMBL" id="OTG31054.1"/>
    </source>
</evidence>
<dbReference type="EMBL" id="CM007892">
    <property type="protein sequence ID" value="OTG31054.1"/>
    <property type="molecule type" value="Genomic_DNA"/>
</dbReference>
<evidence type="ECO:0000313" key="1">
    <source>
        <dbReference type="EMBL" id="KAF5813207.1"/>
    </source>
</evidence>
<reference evidence="1" key="3">
    <citation type="submission" date="2020-06" db="EMBL/GenBank/DDBJ databases">
        <title>Helianthus annuus Genome sequencing and assembly Release 2.</title>
        <authorList>
            <person name="Gouzy J."/>
            <person name="Langlade N."/>
            <person name="Munos S."/>
        </authorList>
    </citation>
    <scope>NUCLEOTIDE SEQUENCE</scope>
    <source>
        <tissue evidence="1">Leaves</tissue>
    </source>
</reference>
<dbReference type="EMBL" id="MNCJ02000318">
    <property type="protein sequence ID" value="KAF5813207.1"/>
    <property type="molecule type" value="Genomic_DNA"/>
</dbReference>
<dbReference type="AlphaFoldDB" id="A0A251V6J6"/>
<proteinExistence type="predicted"/>
<dbReference type="Gramene" id="mRNA:HanXRQr2_Chr03g0095561">
    <property type="protein sequence ID" value="mRNA:HanXRQr2_Chr03g0095561"/>
    <property type="gene ID" value="HanXRQr2_Chr03g0095561"/>
</dbReference>
<evidence type="ECO:0000313" key="3">
    <source>
        <dbReference type="Proteomes" id="UP000215914"/>
    </source>
</evidence>
<name>A0A251V6J6_HELAN</name>
<keyword evidence="3" id="KW-1185">Reference proteome</keyword>